<dbReference type="OrthoDB" id="305468at2"/>
<accession>A0A2T1D6F2</accession>
<feature type="region of interest" description="Disordered" evidence="2">
    <location>
        <begin position="476"/>
        <end position="507"/>
    </location>
</feature>
<evidence type="ECO:0000256" key="3">
    <source>
        <dbReference type="SAM" id="Phobius"/>
    </source>
</evidence>
<evidence type="ECO:0000259" key="4">
    <source>
        <dbReference type="Pfam" id="PF03816"/>
    </source>
</evidence>
<sequence length="507" mass="55367">MINWCVLRKPVKSAKKQPVSPKSVPAQSAQPRRVTSKTKRSAKPKGKKLLWLMFCLTGVAMLSATAGALLAVSLASTPLMQRQLSPAQASVFGKGGISSRSSLKLPELTRPVNILVLGVKVLTTDLQNPPDHLKNLRYQALVNSFEGLTDVMLLLRFNPETKKLTVLSIPRDTRTYIPDHGVRKINEANLYGGPALGAKTVSELLGGVGVDRYVTINVQGVEALIDALGGVTVFVPKDMKYKDDSQHLYVNLKAGQQHLNGDKTLQLLRFRYDENGDIGRIQRQQTVMRALMEQSLNPTTVTRIPKLLSIIQSHIDTNLTVEELVALTGFASQVNRSNTKMLMIPGEFSAPGEYDASYWLPHPAQIQKLVGQHLDFGTTALTEDQPATLRVAIQNSIPQDKGVQSVITRLRGSGFNNVYQDKPWTEPLSITRIVAQQGDVIGAESVRRSLGFGEVRIETTGSLDSDVTIQLGKDALQPPKKLLRPGLKDPAAGRGESRSLTNPANKG</sequence>
<keyword evidence="3" id="KW-0812">Transmembrane</keyword>
<dbReference type="PANTHER" id="PTHR33392">
    <property type="entry name" value="POLYISOPRENYL-TEICHOIC ACID--PEPTIDOGLYCAN TEICHOIC ACID TRANSFERASE TAGU"/>
    <property type="match status" value="1"/>
</dbReference>
<feature type="region of interest" description="Disordered" evidence="2">
    <location>
        <begin position="13"/>
        <end position="42"/>
    </location>
</feature>
<keyword evidence="3" id="KW-0472">Membrane</keyword>
<dbReference type="EMBL" id="PVWG01000049">
    <property type="protein sequence ID" value="PSB16004.1"/>
    <property type="molecule type" value="Genomic_DNA"/>
</dbReference>
<comment type="caution">
    <text evidence="6">The sequence shown here is derived from an EMBL/GenBank/DDBJ whole genome shotgun (WGS) entry which is preliminary data.</text>
</comment>
<keyword evidence="3" id="KW-1133">Transmembrane helix</keyword>
<name>A0A2T1D6F2_9CYAN</name>
<comment type="similarity">
    <text evidence="1">Belongs to the LytR/CpsA/Psr (LCP) family.</text>
</comment>
<dbReference type="NCBIfam" id="TIGR00350">
    <property type="entry name" value="lytR_cpsA_psr"/>
    <property type="match status" value="1"/>
</dbReference>
<feature type="domain" description="Cell envelope-related transcriptional attenuator" evidence="4">
    <location>
        <begin position="149"/>
        <end position="295"/>
    </location>
</feature>
<dbReference type="InterPro" id="IPR050922">
    <property type="entry name" value="LytR/CpsA/Psr_CW_biosynth"/>
</dbReference>
<reference evidence="6 7" key="2">
    <citation type="submission" date="2018-03" db="EMBL/GenBank/DDBJ databases">
        <title>The ancient ancestry and fast evolution of plastids.</title>
        <authorList>
            <person name="Moore K.R."/>
            <person name="Magnabosco C."/>
            <person name="Momper L."/>
            <person name="Gold D.A."/>
            <person name="Bosak T."/>
            <person name="Fournier G.P."/>
        </authorList>
    </citation>
    <scope>NUCLEOTIDE SEQUENCE [LARGE SCALE GENOMIC DNA]</scope>
    <source>
        <strain evidence="6 7">ULC007</strain>
    </source>
</reference>
<feature type="compositionally biased region" description="Polar residues" evidence="2">
    <location>
        <begin position="498"/>
        <end position="507"/>
    </location>
</feature>
<evidence type="ECO:0000256" key="2">
    <source>
        <dbReference type="SAM" id="MobiDB-lite"/>
    </source>
</evidence>
<evidence type="ECO:0000313" key="6">
    <source>
        <dbReference type="EMBL" id="PSB16004.1"/>
    </source>
</evidence>
<reference evidence="6 7" key="1">
    <citation type="submission" date="2018-02" db="EMBL/GenBank/DDBJ databases">
        <authorList>
            <person name="Cohen D.B."/>
            <person name="Kent A.D."/>
        </authorList>
    </citation>
    <scope>NUCLEOTIDE SEQUENCE [LARGE SCALE GENOMIC DNA]</scope>
    <source>
        <strain evidence="6 7">ULC007</strain>
    </source>
</reference>
<keyword evidence="7" id="KW-1185">Reference proteome</keyword>
<dbReference type="InterPro" id="IPR004474">
    <property type="entry name" value="LytR_CpsA_psr"/>
</dbReference>
<dbReference type="InterPro" id="IPR027381">
    <property type="entry name" value="LytR/CpsA/Psr_C"/>
</dbReference>
<feature type="domain" description="LytR/CpsA/Psr regulator C-terminal" evidence="5">
    <location>
        <begin position="389"/>
        <end position="474"/>
    </location>
</feature>
<feature type="transmembrane region" description="Helical" evidence="3">
    <location>
        <begin position="49"/>
        <end position="75"/>
    </location>
</feature>
<dbReference type="PANTHER" id="PTHR33392:SF6">
    <property type="entry name" value="POLYISOPRENYL-TEICHOIC ACID--PEPTIDOGLYCAN TEICHOIC ACID TRANSFERASE TAGU"/>
    <property type="match status" value="1"/>
</dbReference>
<dbReference type="Gene3D" id="3.40.630.190">
    <property type="entry name" value="LCP protein"/>
    <property type="match status" value="1"/>
</dbReference>
<evidence type="ECO:0000256" key="1">
    <source>
        <dbReference type="ARBA" id="ARBA00006068"/>
    </source>
</evidence>
<dbReference type="Pfam" id="PF13399">
    <property type="entry name" value="LytR_C"/>
    <property type="match status" value="1"/>
</dbReference>
<evidence type="ECO:0000313" key="7">
    <source>
        <dbReference type="Proteomes" id="UP000238634"/>
    </source>
</evidence>
<organism evidence="6 7">
    <name type="scientific">Phormidesmis priestleyi ULC007</name>
    <dbReference type="NCBI Taxonomy" id="1920490"/>
    <lineage>
        <taxon>Bacteria</taxon>
        <taxon>Bacillati</taxon>
        <taxon>Cyanobacteriota</taxon>
        <taxon>Cyanophyceae</taxon>
        <taxon>Leptolyngbyales</taxon>
        <taxon>Leptolyngbyaceae</taxon>
        <taxon>Phormidesmis</taxon>
    </lineage>
</organism>
<dbReference type="Pfam" id="PF03816">
    <property type="entry name" value="LytR_cpsA_psr"/>
    <property type="match status" value="1"/>
</dbReference>
<dbReference type="Proteomes" id="UP000238634">
    <property type="component" value="Unassembled WGS sequence"/>
</dbReference>
<protein>
    <submittedName>
        <fullName evidence="6">LytR family transcriptional regulator</fullName>
    </submittedName>
</protein>
<evidence type="ECO:0000259" key="5">
    <source>
        <dbReference type="Pfam" id="PF13399"/>
    </source>
</evidence>
<proteinExistence type="inferred from homology"/>
<gene>
    <name evidence="6" type="ORF">C7B65_23000</name>
</gene>
<dbReference type="AlphaFoldDB" id="A0A2T1D6F2"/>
<dbReference type="STRING" id="1920490.GCA_001895925_01171"/>